<proteinExistence type="predicted"/>
<protein>
    <submittedName>
        <fullName evidence="1">Uncharacterized protein</fullName>
    </submittedName>
</protein>
<evidence type="ECO:0000313" key="2">
    <source>
        <dbReference type="Proteomes" id="UP000663720"/>
    </source>
</evidence>
<dbReference type="KEGG" id="dli:dnl_58540"/>
<reference evidence="1" key="1">
    <citation type="journal article" date="2021" name="Microb. Physiol.">
        <title>Proteogenomic Insights into the Physiology of Marine, Sulfate-Reducing, Filamentous Desulfonema limicola and Desulfonema magnum.</title>
        <authorList>
            <person name="Schnaars V."/>
            <person name="Wohlbrand L."/>
            <person name="Scheve S."/>
            <person name="Hinrichs C."/>
            <person name="Reinhardt R."/>
            <person name="Rabus R."/>
        </authorList>
    </citation>
    <scope>NUCLEOTIDE SEQUENCE</scope>
    <source>
        <strain evidence="1">5ac10</strain>
    </source>
</reference>
<dbReference type="Proteomes" id="UP000663720">
    <property type="component" value="Chromosome"/>
</dbReference>
<organism evidence="1 2">
    <name type="scientific">Desulfonema limicola</name>
    <dbReference type="NCBI Taxonomy" id="45656"/>
    <lineage>
        <taxon>Bacteria</taxon>
        <taxon>Pseudomonadati</taxon>
        <taxon>Thermodesulfobacteriota</taxon>
        <taxon>Desulfobacteria</taxon>
        <taxon>Desulfobacterales</taxon>
        <taxon>Desulfococcaceae</taxon>
        <taxon>Desulfonema</taxon>
    </lineage>
</organism>
<accession>A0A975BDN5</accession>
<keyword evidence="2" id="KW-1185">Reference proteome</keyword>
<gene>
    <name evidence="1" type="ORF">dnl_58540</name>
</gene>
<dbReference type="AlphaFoldDB" id="A0A975BDN5"/>
<name>A0A975BDN5_9BACT</name>
<dbReference type="EMBL" id="CP061799">
    <property type="protein sequence ID" value="QTA83447.1"/>
    <property type="molecule type" value="Genomic_DNA"/>
</dbReference>
<sequence length="37" mass="4309">MLKKKQELQGYCTRQENNLSAVPAVLIGYFRYEDNMG</sequence>
<evidence type="ECO:0000313" key="1">
    <source>
        <dbReference type="EMBL" id="QTA83447.1"/>
    </source>
</evidence>